<dbReference type="InParanoid" id="A0A0D0DQA4"/>
<feature type="signal peptide" evidence="2">
    <location>
        <begin position="1"/>
        <end position="19"/>
    </location>
</feature>
<dbReference type="EMBL" id="KN825792">
    <property type="protein sequence ID" value="KIK81475.1"/>
    <property type="molecule type" value="Genomic_DNA"/>
</dbReference>
<feature type="non-terminal residue" evidence="3">
    <location>
        <position position="143"/>
    </location>
</feature>
<organism evidence="3 4">
    <name type="scientific">Paxillus rubicundulus Ve08.2h10</name>
    <dbReference type="NCBI Taxonomy" id="930991"/>
    <lineage>
        <taxon>Eukaryota</taxon>
        <taxon>Fungi</taxon>
        <taxon>Dikarya</taxon>
        <taxon>Basidiomycota</taxon>
        <taxon>Agaricomycotina</taxon>
        <taxon>Agaricomycetes</taxon>
        <taxon>Agaricomycetidae</taxon>
        <taxon>Boletales</taxon>
        <taxon>Paxilineae</taxon>
        <taxon>Paxillaceae</taxon>
        <taxon>Paxillus</taxon>
    </lineage>
</organism>
<dbReference type="STRING" id="930991.A0A0D0DQA4"/>
<evidence type="ECO:0000256" key="1">
    <source>
        <dbReference type="ARBA" id="ARBA00022729"/>
    </source>
</evidence>
<dbReference type="AlphaFoldDB" id="A0A0D0DQA4"/>
<proteinExistence type="predicted"/>
<sequence>MKISSILSLLSLALPFASASPRYKRHHAEVANRARADVDVHKRSFTNARFTFYDVGLGACGIWNGRNDHIVALNVDQFGPGYPGQYCFKTITIVYGGQTVQATITDKCMGCPWGGLDFSRGLFDIFAPEATGVLYGEWWFDDD</sequence>
<reference evidence="3 4" key="1">
    <citation type="submission" date="2014-04" db="EMBL/GenBank/DDBJ databases">
        <authorList>
            <consortium name="DOE Joint Genome Institute"/>
            <person name="Kuo A."/>
            <person name="Kohler A."/>
            <person name="Jargeat P."/>
            <person name="Nagy L.G."/>
            <person name="Floudas D."/>
            <person name="Copeland A."/>
            <person name="Barry K.W."/>
            <person name="Cichocki N."/>
            <person name="Veneault-Fourrey C."/>
            <person name="LaButti K."/>
            <person name="Lindquist E.A."/>
            <person name="Lipzen A."/>
            <person name="Lundell T."/>
            <person name="Morin E."/>
            <person name="Murat C."/>
            <person name="Sun H."/>
            <person name="Tunlid A."/>
            <person name="Henrissat B."/>
            <person name="Grigoriev I.V."/>
            <person name="Hibbett D.S."/>
            <person name="Martin F."/>
            <person name="Nordberg H.P."/>
            <person name="Cantor M.N."/>
            <person name="Hua S.X."/>
        </authorList>
    </citation>
    <scope>NUCLEOTIDE SEQUENCE [LARGE SCALE GENOMIC DNA]</scope>
    <source>
        <strain evidence="3 4">Ve08.2h10</strain>
    </source>
</reference>
<dbReference type="HOGENOM" id="CLU_047639_5_0_1"/>
<dbReference type="CDD" id="cd22191">
    <property type="entry name" value="DPBB_RlpA_EXP_N-like"/>
    <property type="match status" value="1"/>
</dbReference>
<evidence type="ECO:0000313" key="4">
    <source>
        <dbReference type="Proteomes" id="UP000054538"/>
    </source>
</evidence>
<dbReference type="InterPro" id="IPR051477">
    <property type="entry name" value="Expansin_CellWall"/>
</dbReference>
<gene>
    <name evidence="3" type="ORF">PAXRUDRAFT_113780</name>
</gene>
<dbReference type="Gene3D" id="2.40.40.10">
    <property type="entry name" value="RlpA-like domain"/>
    <property type="match status" value="1"/>
</dbReference>
<dbReference type="PANTHER" id="PTHR31836">
    <property type="match status" value="1"/>
</dbReference>
<evidence type="ECO:0000313" key="3">
    <source>
        <dbReference type="EMBL" id="KIK81475.1"/>
    </source>
</evidence>
<keyword evidence="1 2" id="KW-0732">Signal</keyword>
<keyword evidence="4" id="KW-1185">Reference proteome</keyword>
<feature type="chain" id="PRO_5002208585" description="RlpA-like protein double-psi beta-barrel domain-containing protein" evidence="2">
    <location>
        <begin position="20"/>
        <end position="143"/>
    </location>
</feature>
<dbReference type="InterPro" id="IPR036908">
    <property type="entry name" value="RlpA-like_sf"/>
</dbReference>
<dbReference type="OrthoDB" id="623670at2759"/>
<accession>A0A0D0DQA4</accession>
<dbReference type="SUPFAM" id="SSF50685">
    <property type="entry name" value="Barwin-like endoglucanases"/>
    <property type="match status" value="1"/>
</dbReference>
<protein>
    <recommendedName>
        <fullName evidence="5">RlpA-like protein double-psi beta-barrel domain-containing protein</fullName>
    </recommendedName>
</protein>
<evidence type="ECO:0008006" key="5">
    <source>
        <dbReference type="Google" id="ProtNLM"/>
    </source>
</evidence>
<name>A0A0D0DQA4_9AGAM</name>
<evidence type="ECO:0000256" key="2">
    <source>
        <dbReference type="SAM" id="SignalP"/>
    </source>
</evidence>
<dbReference type="Proteomes" id="UP000054538">
    <property type="component" value="Unassembled WGS sequence"/>
</dbReference>
<reference evidence="4" key="2">
    <citation type="submission" date="2015-01" db="EMBL/GenBank/DDBJ databases">
        <title>Evolutionary Origins and Diversification of the Mycorrhizal Mutualists.</title>
        <authorList>
            <consortium name="DOE Joint Genome Institute"/>
            <consortium name="Mycorrhizal Genomics Consortium"/>
            <person name="Kohler A."/>
            <person name="Kuo A."/>
            <person name="Nagy L.G."/>
            <person name="Floudas D."/>
            <person name="Copeland A."/>
            <person name="Barry K.W."/>
            <person name="Cichocki N."/>
            <person name="Veneault-Fourrey C."/>
            <person name="LaButti K."/>
            <person name="Lindquist E.A."/>
            <person name="Lipzen A."/>
            <person name="Lundell T."/>
            <person name="Morin E."/>
            <person name="Murat C."/>
            <person name="Riley R."/>
            <person name="Ohm R."/>
            <person name="Sun H."/>
            <person name="Tunlid A."/>
            <person name="Henrissat B."/>
            <person name="Grigoriev I.V."/>
            <person name="Hibbett D.S."/>
            <person name="Martin F."/>
        </authorList>
    </citation>
    <scope>NUCLEOTIDE SEQUENCE [LARGE SCALE GENOMIC DNA]</scope>
    <source>
        <strain evidence="4">Ve08.2h10</strain>
    </source>
</reference>
<dbReference type="PANTHER" id="PTHR31836:SF28">
    <property type="entry name" value="SRCR DOMAIN-CONTAINING PROTEIN-RELATED"/>
    <property type="match status" value="1"/>
</dbReference>